<dbReference type="AlphaFoldDB" id="A0A8S3KJG4"/>
<evidence type="ECO:0000313" key="3">
    <source>
        <dbReference type="Proteomes" id="UP000676336"/>
    </source>
</evidence>
<dbReference type="Proteomes" id="UP000676336">
    <property type="component" value="Unassembled WGS sequence"/>
</dbReference>
<proteinExistence type="predicted"/>
<dbReference type="EMBL" id="CAJOBI010373837">
    <property type="protein sequence ID" value="CAF5229995.1"/>
    <property type="molecule type" value="Genomic_DNA"/>
</dbReference>
<evidence type="ECO:0000313" key="1">
    <source>
        <dbReference type="EMBL" id="CAF5229995.1"/>
    </source>
</evidence>
<feature type="non-terminal residue" evidence="1">
    <location>
        <position position="1"/>
    </location>
</feature>
<gene>
    <name evidence="1" type="ORF">SMN809_LOCUS86915</name>
    <name evidence="2" type="ORF">SMN809_LOCUS86926</name>
</gene>
<organism evidence="1 3">
    <name type="scientific">Rotaria magnacalcarata</name>
    <dbReference type="NCBI Taxonomy" id="392030"/>
    <lineage>
        <taxon>Eukaryota</taxon>
        <taxon>Metazoa</taxon>
        <taxon>Spiralia</taxon>
        <taxon>Gnathifera</taxon>
        <taxon>Rotifera</taxon>
        <taxon>Eurotatoria</taxon>
        <taxon>Bdelloidea</taxon>
        <taxon>Philodinida</taxon>
        <taxon>Philodinidae</taxon>
        <taxon>Rotaria</taxon>
    </lineage>
</organism>
<sequence>MRRKLRIASFRPVYHKQIDDLFKSAIQPLEAAFEYRHTVEQSLYGLNEMCGLPDISNVKQCVRKIATRLQKANLVGAVAIRNKSNV</sequence>
<name>A0A8S3KJG4_9BILA</name>
<protein>
    <submittedName>
        <fullName evidence="1">Uncharacterized protein</fullName>
    </submittedName>
</protein>
<accession>A0A8S3KJG4</accession>
<comment type="caution">
    <text evidence="1">The sequence shown here is derived from an EMBL/GenBank/DDBJ whole genome shotgun (WGS) entry which is preliminary data.</text>
</comment>
<dbReference type="EMBL" id="CAJOBI010373917">
    <property type="protein sequence ID" value="CAF5230006.1"/>
    <property type="molecule type" value="Genomic_DNA"/>
</dbReference>
<reference evidence="1" key="1">
    <citation type="submission" date="2021-02" db="EMBL/GenBank/DDBJ databases">
        <authorList>
            <person name="Nowell W R."/>
        </authorList>
    </citation>
    <scope>NUCLEOTIDE SEQUENCE</scope>
</reference>
<evidence type="ECO:0000313" key="2">
    <source>
        <dbReference type="EMBL" id="CAF5230006.1"/>
    </source>
</evidence>